<gene>
    <name evidence="1" type="ORF">MANES_02G154000v8</name>
</gene>
<dbReference type="Proteomes" id="UP000091857">
    <property type="component" value="Chromosome 2"/>
</dbReference>
<evidence type="ECO:0000313" key="2">
    <source>
        <dbReference type="Proteomes" id="UP000091857"/>
    </source>
</evidence>
<accession>A0ACB7I7B3</accession>
<comment type="caution">
    <text evidence="1">The sequence shown here is derived from an EMBL/GenBank/DDBJ whole genome shotgun (WGS) entry which is preliminary data.</text>
</comment>
<reference evidence="2" key="1">
    <citation type="journal article" date="2016" name="Nat. Biotechnol.">
        <title>Sequencing wild and cultivated cassava and related species reveals extensive interspecific hybridization and genetic diversity.</title>
        <authorList>
            <person name="Bredeson J.V."/>
            <person name="Lyons J.B."/>
            <person name="Prochnik S.E."/>
            <person name="Wu G.A."/>
            <person name="Ha C.M."/>
            <person name="Edsinger-Gonzales E."/>
            <person name="Grimwood J."/>
            <person name="Schmutz J."/>
            <person name="Rabbi I.Y."/>
            <person name="Egesi C."/>
            <person name="Nauluvula P."/>
            <person name="Lebot V."/>
            <person name="Ndunguru J."/>
            <person name="Mkamilo G."/>
            <person name="Bart R.S."/>
            <person name="Setter T.L."/>
            <person name="Gleadow R.M."/>
            <person name="Kulakow P."/>
            <person name="Ferguson M.E."/>
            <person name="Rounsley S."/>
            <person name="Rokhsar D.S."/>
        </authorList>
    </citation>
    <scope>NUCLEOTIDE SEQUENCE [LARGE SCALE GENOMIC DNA]</scope>
    <source>
        <strain evidence="2">cv. AM560-2</strain>
    </source>
</reference>
<name>A0ACB7I7B3_MANES</name>
<evidence type="ECO:0000313" key="1">
    <source>
        <dbReference type="EMBL" id="KAG8660390.1"/>
    </source>
</evidence>
<organism evidence="1 2">
    <name type="scientific">Manihot esculenta</name>
    <name type="common">Cassava</name>
    <name type="synonym">Jatropha manihot</name>
    <dbReference type="NCBI Taxonomy" id="3983"/>
    <lineage>
        <taxon>Eukaryota</taxon>
        <taxon>Viridiplantae</taxon>
        <taxon>Streptophyta</taxon>
        <taxon>Embryophyta</taxon>
        <taxon>Tracheophyta</taxon>
        <taxon>Spermatophyta</taxon>
        <taxon>Magnoliopsida</taxon>
        <taxon>eudicotyledons</taxon>
        <taxon>Gunneridae</taxon>
        <taxon>Pentapetalae</taxon>
        <taxon>rosids</taxon>
        <taxon>fabids</taxon>
        <taxon>Malpighiales</taxon>
        <taxon>Euphorbiaceae</taxon>
        <taxon>Crotonoideae</taxon>
        <taxon>Manihoteae</taxon>
        <taxon>Manihot</taxon>
    </lineage>
</organism>
<proteinExistence type="predicted"/>
<protein>
    <submittedName>
        <fullName evidence="1">Uncharacterized protein</fullName>
    </submittedName>
</protein>
<sequence length="323" mass="36957">MTPWIRRTLILVSRNSSQESKSKITCFDYLVNQQQNSPEAASIVSSSTTEYLKKPQNADSVENVVQRVPRVLSANPEDLDFSVIDIADIICGDPWILTRSADNRLGPSILVLKNVLGPNADVSKLLKLSGWFLKYDLESTMMPNIEYVQSCGVSYSQIVKFVFHHPRFFLFKPDNMKDFVKRVDEMGVDRVVSSMTKEKWELKLKLLRELGFSEENILFVFRRVPQALAVSERKIKEITQLLLSVENLDISYIICCPELLLCSVNQRLKPRLEVIMVLESKNLLKKKPDLSATCKMTNAQFLHKYVIPYSNELADLYMANHSS</sequence>
<dbReference type="EMBL" id="CM004388">
    <property type="protein sequence ID" value="KAG8660390.1"/>
    <property type="molecule type" value="Genomic_DNA"/>
</dbReference>
<keyword evidence="2" id="KW-1185">Reference proteome</keyword>